<proteinExistence type="predicted"/>
<dbReference type="Gene3D" id="3.30.2090.10">
    <property type="entry name" value="Multidrug efflux transporter AcrB TolC docking domain, DN and DC subdomains"/>
    <property type="match status" value="2"/>
</dbReference>
<reference evidence="4" key="1">
    <citation type="journal article" date="2019" name="Int. J. Syst. Evol. Microbiol.">
        <title>The Global Catalogue of Microorganisms (GCM) 10K type strain sequencing project: providing services to taxonomists for standard genome sequencing and annotation.</title>
        <authorList>
            <consortium name="The Broad Institute Genomics Platform"/>
            <consortium name="The Broad Institute Genome Sequencing Center for Infectious Disease"/>
            <person name="Wu L."/>
            <person name="Ma J."/>
        </authorList>
    </citation>
    <scope>NUCLEOTIDE SEQUENCE [LARGE SCALE GENOMIC DNA]</scope>
    <source>
        <strain evidence="4">CGMCC 1.12606</strain>
    </source>
</reference>
<feature type="transmembrane region" description="Helical" evidence="2">
    <location>
        <begin position="455"/>
        <end position="478"/>
    </location>
</feature>
<accession>A0ABQ1R1I7</accession>
<feature type="transmembrane region" description="Helical" evidence="2">
    <location>
        <begin position="971"/>
        <end position="992"/>
    </location>
</feature>
<feature type="region of interest" description="Disordered" evidence="1">
    <location>
        <begin position="1072"/>
        <end position="1099"/>
    </location>
</feature>
<feature type="transmembrane region" description="Helical" evidence="2">
    <location>
        <begin position="540"/>
        <end position="562"/>
    </location>
</feature>
<evidence type="ECO:0000313" key="4">
    <source>
        <dbReference type="Proteomes" id="UP000625780"/>
    </source>
</evidence>
<protein>
    <submittedName>
        <fullName evidence="3">Acriflavin resistance protein</fullName>
    </submittedName>
</protein>
<name>A0ABQ1R1I7_9FLAO</name>
<organism evidence="3 4">
    <name type="scientific">Muriicola marianensis</name>
    <dbReference type="NCBI Taxonomy" id="1324801"/>
    <lineage>
        <taxon>Bacteria</taxon>
        <taxon>Pseudomonadati</taxon>
        <taxon>Bacteroidota</taxon>
        <taxon>Flavobacteriia</taxon>
        <taxon>Flavobacteriales</taxon>
        <taxon>Flavobacteriaceae</taxon>
        <taxon>Muriicola</taxon>
    </lineage>
</organism>
<feature type="transmembrane region" description="Helical" evidence="2">
    <location>
        <begin position="927"/>
        <end position="951"/>
    </location>
</feature>
<feature type="transmembrane region" description="Helical" evidence="2">
    <location>
        <begin position="901"/>
        <end position="920"/>
    </location>
</feature>
<dbReference type="PRINTS" id="PR00702">
    <property type="entry name" value="ACRIFLAVINRP"/>
</dbReference>
<dbReference type="Gene3D" id="3.30.70.1440">
    <property type="entry name" value="Multidrug efflux transporter AcrB pore domain"/>
    <property type="match status" value="1"/>
</dbReference>
<dbReference type="SUPFAM" id="SSF82714">
    <property type="entry name" value="Multidrug efflux transporter AcrB TolC docking domain, DN and DC subdomains"/>
    <property type="match status" value="2"/>
</dbReference>
<dbReference type="InterPro" id="IPR001036">
    <property type="entry name" value="Acrflvin-R"/>
</dbReference>
<dbReference type="Gene3D" id="3.30.70.1430">
    <property type="entry name" value="Multidrug efflux transporter AcrB pore domain"/>
    <property type="match status" value="2"/>
</dbReference>
<feature type="transmembrane region" description="Helical" evidence="2">
    <location>
        <begin position="1004"/>
        <end position="1027"/>
    </location>
</feature>
<feature type="transmembrane region" description="Helical" evidence="2">
    <location>
        <begin position="878"/>
        <end position="895"/>
    </location>
</feature>
<feature type="transmembrane region" description="Helical" evidence="2">
    <location>
        <begin position="330"/>
        <end position="350"/>
    </location>
</feature>
<keyword evidence="4" id="KW-1185">Reference proteome</keyword>
<evidence type="ECO:0000256" key="1">
    <source>
        <dbReference type="SAM" id="MobiDB-lite"/>
    </source>
</evidence>
<keyword evidence="2" id="KW-1133">Transmembrane helix</keyword>
<evidence type="ECO:0000256" key="2">
    <source>
        <dbReference type="SAM" id="Phobius"/>
    </source>
</evidence>
<dbReference type="RefSeq" id="WP_188370621.1">
    <property type="nucleotide sequence ID" value="NZ_BMFH01000001.1"/>
</dbReference>
<dbReference type="SUPFAM" id="SSF82866">
    <property type="entry name" value="Multidrug efflux transporter AcrB transmembrane domain"/>
    <property type="match status" value="2"/>
</dbReference>
<dbReference type="Pfam" id="PF00873">
    <property type="entry name" value="ACR_tran"/>
    <property type="match status" value="1"/>
</dbReference>
<dbReference type="InterPro" id="IPR027463">
    <property type="entry name" value="AcrB_DN_DC_subdom"/>
</dbReference>
<dbReference type="PANTHER" id="PTHR32063">
    <property type="match status" value="1"/>
</dbReference>
<dbReference type="SUPFAM" id="SSF82693">
    <property type="entry name" value="Multidrug efflux transporter AcrB pore domain, PN1, PN2, PC1 and PC2 subdomains"/>
    <property type="match status" value="2"/>
</dbReference>
<feature type="transmembrane region" description="Helical" evidence="2">
    <location>
        <begin position="356"/>
        <end position="378"/>
    </location>
</feature>
<comment type="caution">
    <text evidence="3">The sequence shown here is derived from an EMBL/GenBank/DDBJ whole genome shotgun (WGS) entry which is preliminary data.</text>
</comment>
<evidence type="ECO:0000313" key="3">
    <source>
        <dbReference type="EMBL" id="GGD54033.1"/>
    </source>
</evidence>
<feature type="transmembrane region" description="Helical" evidence="2">
    <location>
        <begin position="13"/>
        <end position="31"/>
    </location>
</feature>
<dbReference type="Proteomes" id="UP000625780">
    <property type="component" value="Unassembled WGS sequence"/>
</dbReference>
<feature type="transmembrane region" description="Helical" evidence="2">
    <location>
        <begin position="427"/>
        <end position="448"/>
    </location>
</feature>
<gene>
    <name evidence="3" type="ORF">GCM10011361_20940</name>
</gene>
<sequence length="1099" mass="121551">MRKIIGYFIRFDVAVNVIILAFVVFGIVGALRMKSSFFPLIDSQIITININYPGAAPQEIEEGVVLKIEDNLKGLVGIERVTSTSRENGGSITVEIDADEDIDVILTEVKNAVDRVPNFPGGMEPLVVAKQESIRPTISFAVSGKGISLSNLKQITRKIEYDLRAMEGISQIEVTGYPEEEIEIAIRERDLLAYNLTFQEVAQAVGQSNILSTGGEIKTEQEDYLIRAKNRSYYGDELNNLVVRSDASGNIIRLSDVAEVRDRFSDTPNVSFFNGNLSVNVQVSNTNSEDLISTAEKINAYIENYNATHNNVHLDVVSDASISLKQRTALLIENGAIGILLVLLFLSFFLNTRLAFWVAFGLPISFLGMFIFAAMFSVTINILSLFGMIIVIGILVDDGIVISENIYQHYEMGKSPVQAAIDGTVEVIPPILSAIITTILAFSTFLFLDSRIGEFFGEVSTVVILTLTVSLFEALIILPAHIAHSKALVRQTPEELENQSGVDKFLTKLRVFNKIGDRVMTYLRDTLYSPALHFVLNNRFISFSIFTGLLVITFGSIISGVVRVTLFPSVASDQVSIELLMPEGTNPEITEDIITRVEAAAWRVNEDFTARQTGNLQVVENIIKRVGPGNNKASLRVNLLPGEERDFPSPEITNAIREEVGEVYGVERLTFGSGGNFGGSPVSIALLGNDNEQLENAKEELRAFLESNPKLRDVTDTDPEGIKELDIELKENAYALGLNLQSVMSQVRAGFFGAQAQRFQRGQDEIRVWVRYDRSNRSSISDLDDMRILTPTGQRVPFSEIATYTIARGDESISHLDGQREIRVEADLENPNESATDVLFDVQQNFIPGLLAKYPTLSVSYEGQNREAQKLSRSANKVFPVVLFLIFAVIAFTFRSYSQPVILLSMIPFSVIGVAWGHYIHGFPINVLSALGIIALIGIMVNDGLVLIGKFNGYLRQGMNFDDALYEAGKSRFRAIFLTSLTTIAGLAPLLLEKSRQAQFLKPMAISISYGIGIATILTLLMLPLLLSAINTAKGNIAWLKTGERLNKEAVERVIKEQKQEAKLKEKLEVATNGHTSQIRRNDKKKSLKETVHLEDTDS</sequence>
<dbReference type="Gene3D" id="1.20.1640.10">
    <property type="entry name" value="Multidrug efflux transporter AcrB transmembrane domain"/>
    <property type="match status" value="2"/>
</dbReference>
<keyword evidence="2" id="KW-0812">Transmembrane</keyword>
<feature type="transmembrane region" description="Helical" evidence="2">
    <location>
        <begin position="385"/>
        <end position="407"/>
    </location>
</feature>
<dbReference type="EMBL" id="BMFH01000001">
    <property type="protein sequence ID" value="GGD54033.1"/>
    <property type="molecule type" value="Genomic_DNA"/>
</dbReference>
<dbReference type="PANTHER" id="PTHR32063:SF33">
    <property type="entry name" value="RND SUPERFAMILY EFFLUX PUMP PERMEASE COMPONENT"/>
    <property type="match status" value="1"/>
</dbReference>
<keyword evidence="2" id="KW-0472">Membrane</keyword>
<dbReference type="Gene3D" id="3.30.70.1320">
    <property type="entry name" value="Multidrug efflux transporter AcrB pore domain like"/>
    <property type="match status" value="1"/>
</dbReference>
<feature type="compositionally biased region" description="Basic and acidic residues" evidence="1">
    <location>
        <begin position="1088"/>
        <end position="1099"/>
    </location>
</feature>